<evidence type="ECO:0000313" key="4">
    <source>
        <dbReference type="Proteomes" id="UP001140453"/>
    </source>
</evidence>
<accession>A0A9W8YUX1</accession>
<evidence type="ECO:0000313" key="3">
    <source>
        <dbReference type="EMBL" id="KAJ4393017.1"/>
    </source>
</evidence>
<comment type="caution">
    <text evidence="3">The sequence shown here is derived from an EMBL/GenBank/DDBJ whole genome shotgun (WGS) entry which is preliminary data.</text>
</comment>
<evidence type="ECO:0000256" key="1">
    <source>
        <dbReference type="ARBA" id="ARBA00022857"/>
    </source>
</evidence>
<keyword evidence="1" id="KW-0521">NADP</keyword>
<dbReference type="PANTHER" id="PTHR47706">
    <property type="entry name" value="NMRA-LIKE FAMILY PROTEIN"/>
    <property type="match status" value="1"/>
</dbReference>
<name>A0A9W8YUX1_9PEZI</name>
<sequence length="232" mass="26012">MASKAGVPYVMPNAWGTDPLDHQLLEKIGFGKRFSAFTEQCKSLGNITWFGMACGFWYEFSLGGAADRCGFDFKERTLTFFDDGTTKINTSTFAQCGRAVAAFLSLPLLRQDEHDENPSISDWDNDVFRISSFTISQQDMFESVKRVTGTTDGQWKIQYENSADRYKNGVEAWKKGDIRGFVRFMYTAVFMPNAGGDYGTSKGLQNDVLCLPEEDLDEATKEAVRRGLEGIL</sequence>
<dbReference type="Proteomes" id="UP001140453">
    <property type="component" value="Unassembled WGS sequence"/>
</dbReference>
<keyword evidence="4" id="KW-1185">Reference proteome</keyword>
<dbReference type="PANTHER" id="PTHR47706:SF7">
    <property type="entry name" value="CIPA-LIKE, PUTATIVE (AFU_ORTHOLOGUE AFUA_1G01630)-RELATED"/>
    <property type="match status" value="1"/>
</dbReference>
<proteinExistence type="predicted"/>
<dbReference type="InterPro" id="IPR051609">
    <property type="entry name" value="NmrA/Isoflavone_reductase-like"/>
</dbReference>
<dbReference type="OrthoDB" id="419598at2759"/>
<dbReference type="SUPFAM" id="SSF51735">
    <property type="entry name" value="NAD(P)-binding Rossmann-fold domains"/>
    <property type="match status" value="1"/>
</dbReference>
<gene>
    <name evidence="3" type="ORF">N0V93_002223</name>
</gene>
<organism evidence="3 4">
    <name type="scientific">Gnomoniopsis smithogilvyi</name>
    <dbReference type="NCBI Taxonomy" id="1191159"/>
    <lineage>
        <taxon>Eukaryota</taxon>
        <taxon>Fungi</taxon>
        <taxon>Dikarya</taxon>
        <taxon>Ascomycota</taxon>
        <taxon>Pezizomycotina</taxon>
        <taxon>Sordariomycetes</taxon>
        <taxon>Sordariomycetidae</taxon>
        <taxon>Diaporthales</taxon>
        <taxon>Gnomoniaceae</taxon>
        <taxon>Gnomoniopsis</taxon>
    </lineage>
</organism>
<dbReference type="EMBL" id="JAPEVB010000002">
    <property type="protein sequence ID" value="KAJ4393017.1"/>
    <property type="molecule type" value="Genomic_DNA"/>
</dbReference>
<evidence type="ECO:0008006" key="5">
    <source>
        <dbReference type="Google" id="ProtNLM"/>
    </source>
</evidence>
<dbReference type="AlphaFoldDB" id="A0A9W8YUX1"/>
<protein>
    <recommendedName>
        <fullName evidence="5">NmrA-like domain-containing protein</fullName>
    </recommendedName>
</protein>
<evidence type="ECO:0000256" key="2">
    <source>
        <dbReference type="ARBA" id="ARBA00023002"/>
    </source>
</evidence>
<keyword evidence="2" id="KW-0560">Oxidoreductase</keyword>
<dbReference type="InterPro" id="IPR036291">
    <property type="entry name" value="NAD(P)-bd_dom_sf"/>
</dbReference>
<dbReference type="GO" id="GO:0016491">
    <property type="term" value="F:oxidoreductase activity"/>
    <property type="evidence" value="ECO:0007669"/>
    <property type="project" value="UniProtKB-KW"/>
</dbReference>
<reference evidence="3" key="1">
    <citation type="submission" date="2022-10" db="EMBL/GenBank/DDBJ databases">
        <title>Tapping the CABI collections for fungal endophytes: first genome assemblies for Collariella, Neodidymelliopsis, Ascochyta clinopodiicola, Didymella pomorum, Didymosphaeria variabile, Neocosmospora piperis and Neocucurbitaria cava.</title>
        <authorList>
            <person name="Hill R."/>
        </authorList>
    </citation>
    <scope>NUCLEOTIDE SEQUENCE</scope>
    <source>
        <strain evidence="3">IMI 355082</strain>
    </source>
</reference>